<dbReference type="FunFam" id="1.10.287.370:FF:000002">
    <property type="entry name" value="Prefoldin subunit 2"/>
    <property type="match status" value="1"/>
</dbReference>
<comment type="function">
    <text evidence="4">Binds specifically to cytosolic chaperonin (c-CPN) and transfers target proteins to it. Binds to nascent polypeptide chain and promotes folding in an environment in which there are many competing pathways for nonnative proteins.</text>
</comment>
<dbReference type="EMBL" id="GBBI01000778">
    <property type="protein sequence ID" value="JAC17934.1"/>
    <property type="molecule type" value="mRNA"/>
</dbReference>
<comment type="subunit">
    <text evidence="2">Heterohexamer of two PFD-alpha type and four PFD-beta type subunits.</text>
</comment>
<dbReference type="CDD" id="cd23163">
    <property type="entry name" value="Prefoldin_2"/>
    <property type="match status" value="1"/>
</dbReference>
<dbReference type="SUPFAM" id="SSF46579">
    <property type="entry name" value="Prefoldin"/>
    <property type="match status" value="1"/>
</dbReference>
<evidence type="ECO:0000313" key="5">
    <source>
        <dbReference type="EMBL" id="JAC17934.1"/>
    </source>
</evidence>
<evidence type="ECO:0000256" key="1">
    <source>
        <dbReference type="ARBA" id="ARBA00008045"/>
    </source>
</evidence>
<sequence>MATTESKKTPPKPAKGKTLTTEEIYNGFQLLRNEQRNLINKLSEVEMDLNEHKMVLDTLKDLDGDRKCFRLIGGVLCEKTVKDVIPTLTTNRDQLSALAETLNEQVTKKGLEINEYKEKNNIRIRGQDEIPSAVTDENEQKSEAQPRNVIMVNPI</sequence>
<dbReference type="GO" id="GO:0006457">
    <property type="term" value="P:protein folding"/>
    <property type="evidence" value="ECO:0007669"/>
    <property type="project" value="InterPro"/>
</dbReference>
<dbReference type="Gene3D" id="1.10.287.370">
    <property type="match status" value="1"/>
</dbReference>
<keyword evidence="3" id="KW-0143">Chaperone</keyword>
<accession>A0A023FAA2</accession>
<evidence type="ECO:0000256" key="2">
    <source>
        <dbReference type="ARBA" id="ARBA00011695"/>
    </source>
</evidence>
<dbReference type="InterPro" id="IPR002777">
    <property type="entry name" value="PFD_beta-like"/>
</dbReference>
<reference evidence="5" key="1">
    <citation type="journal article" date="2014" name="PLoS Negl. Trop. Dis.">
        <title>An updated insight into the Sialotranscriptome of Triatoma infestans: developmental stage and geographic variations.</title>
        <authorList>
            <person name="Schwarz A."/>
            <person name="Medrano-Mercado N."/>
            <person name="Schaub G.A."/>
            <person name="Struchiner C.J."/>
            <person name="Bargues M.D."/>
            <person name="Levy M.Z."/>
            <person name="Ribeiro J.M."/>
        </authorList>
    </citation>
    <scope>NUCLEOTIDE SEQUENCE</scope>
    <source>
        <strain evidence="5">Chile</strain>
        <tissue evidence="5">Salivary glands</tissue>
    </source>
</reference>
<dbReference type="GO" id="GO:0051082">
    <property type="term" value="F:unfolded protein binding"/>
    <property type="evidence" value="ECO:0007669"/>
    <property type="project" value="InterPro"/>
</dbReference>
<dbReference type="PANTHER" id="PTHR13303">
    <property type="entry name" value="PREFOLDIN SUBUNIT 2"/>
    <property type="match status" value="1"/>
</dbReference>
<evidence type="ECO:0000256" key="3">
    <source>
        <dbReference type="ARBA" id="ARBA00023186"/>
    </source>
</evidence>
<dbReference type="InterPro" id="IPR009053">
    <property type="entry name" value="Prefoldin"/>
</dbReference>
<dbReference type="InterPro" id="IPR027235">
    <property type="entry name" value="PFD2"/>
</dbReference>
<evidence type="ECO:0000256" key="4">
    <source>
        <dbReference type="ARBA" id="ARBA00024667"/>
    </source>
</evidence>
<dbReference type="GO" id="GO:0016272">
    <property type="term" value="C:prefoldin complex"/>
    <property type="evidence" value="ECO:0007669"/>
    <property type="project" value="InterPro"/>
</dbReference>
<protein>
    <submittedName>
        <fullName evidence="5">Putative molecular chaperone prefoldin subunit 2</fullName>
    </submittedName>
</protein>
<organism evidence="5">
    <name type="scientific">Triatoma infestans</name>
    <name type="common">Assassin bug</name>
    <dbReference type="NCBI Taxonomy" id="30076"/>
    <lineage>
        <taxon>Eukaryota</taxon>
        <taxon>Metazoa</taxon>
        <taxon>Ecdysozoa</taxon>
        <taxon>Arthropoda</taxon>
        <taxon>Hexapoda</taxon>
        <taxon>Insecta</taxon>
        <taxon>Pterygota</taxon>
        <taxon>Neoptera</taxon>
        <taxon>Paraneoptera</taxon>
        <taxon>Hemiptera</taxon>
        <taxon>Heteroptera</taxon>
        <taxon>Panheteroptera</taxon>
        <taxon>Cimicomorpha</taxon>
        <taxon>Reduviidae</taxon>
        <taxon>Triatominae</taxon>
        <taxon>Triatoma</taxon>
    </lineage>
</organism>
<comment type="similarity">
    <text evidence="1">Belongs to the prefoldin subunit beta family.</text>
</comment>
<name>A0A023FAA2_TRIIF</name>
<proteinExistence type="evidence at transcript level"/>
<dbReference type="AlphaFoldDB" id="A0A023FAA2"/>
<dbReference type="Pfam" id="PF01920">
    <property type="entry name" value="Prefoldin_2"/>
    <property type="match status" value="1"/>
</dbReference>